<reference evidence="3" key="1">
    <citation type="journal article" date="2019" name="Int. J. Syst. Evol. Microbiol.">
        <title>The Global Catalogue of Microorganisms (GCM) 10K type strain sequencing project: providing services to taxonomists for standard genome sequencing and annotation.</title>
        <authorList>
            <consortium name="The Broad Institute Genomics Platform"/>
            <consortium name="The Broad Institute Genome Sequencing Center for Infectious Disease"/>
            <person name="Wu L."/>
            <person name="Ma J."/>
        </authorList>
    </citation>
    <scope>NUCLEOTIDE SEQUENCE [LARGE SCALE GENOMIC DNA]</scope>
    <source>
        <strain evidence="3">CGMCC 1.15475</strain>
    </source>
</reference>
<dbReference type="RefSeq" id="WP_204891450.1">
    <property type="nucleotide sequence ID" value="NZ_JBHUFW010000002.1"/>
</dbReference>
<accession>A0ABW4QDA9</accession>
<comment type="caution">
    <text evidence="2">The sequence shown here is derived from an EMBL/GenBank/DDBJ whole genome shotgun (WGS) entry which is preliminary data.</text>
</comment>
<dbReference type="EMBL" id="JBHUFW010000002">
    <property type="protein sequence ID" value="MFD1861535.1"/>
    <property type="molecule type" value="Genomic_DNA"/>
</dbReference>
<feature type="chain" id="PRO_5045182804" description="DUF4825 domain-containing protein" evidence="1">
    <location>
        <begin position="19"/>
        <end position="125"/>
    </location>
</feature>
<evidence type="ECO:0000313" key="2">
    <source>
        <dbReference type="EMBL" id="MFD1861535.1"/>
    </source>
</evidence>
<evidence type="ECO:0000256" key="1">
    <source>
        <dbReference type="SAM" id="SignalP"/>
    </source>
</evidence>
<evidence type="ECO:0008006" key="4">
    <source>
        <dbReference type="Google" id="ProtNLM"/>
    </source>
</evidence>
<proteinExistence type="predicted"/>
<protein>
    <recommendedName>
        <fullName evidence="4">DUF4825 domain-containing protein</fullName>
    </recommendedName>
</protein>
<feature type="signal peptide" evidence="1">
    <location>
        <begin position="1"/>
        <end position="18"/>
    </location>
</feature>
<dbReference type="Proteomes" id="UP001597273">
    <property type="component" value="Unassembled WGS sequence"/>
</dbReference>
<gene>
    <name evidence="2" type="ORF">ACFSDB_01285</name>
</gene>
<name>A0ABW4QDA9_9BACL</name>
<keyword evidence="3" id="KW-1185">Reference proteome</keyword>
<sequence length="125" mass="13886">MNKTCWLCILLCCPLLLAACGLPSGTLSDLYKENLSDVSEISIVDGRTGEKTNIADARTIEAFLKDMEGVTFTPLQDQSAREGYIYSVHLFEDGDETFSFTSNTIGEHYYASEPDFHPIVEGYTK</sequence>
<organism evidence="2 3">
    <name type="scientific">Planococcus chinensis</name>
    <dbReference type="NCBI Taxonomy" id="272917"/>
    <lineage>
        <taxon>Bacteria</taxon>
        <taxon>Bacillati</taxon>
        <taxon>Bacillota</taxon>
        <taxon>Bacilli</taxon>
        <taxon>Bacillales</taxon>
        <taxon>Caryophanaceae</taxon>
        <taxon>Planococcus</taxon>
    </lineage>
</organism>
<keyword evidence="1" id="KW-0732">Signal</keyword>
<dbReference type="PROSITE" id="PS51257">
    <property type="entry name" value="PROKAR_LIPOPROTEIN"/>
    <property type="match status" value="1"/>
</dbReference>
<evidence type="ECO:0000313" key="3">
    <source>
        <dbReference type="Proteomes" id="UP001597273"/>
    </source>
</evidence>